<feature type="transmembrane region" description="Helical" evidence="1">
    <location>
        <begin position="97"/>
        <end position="118"/>
    </location>
</feature>
<dbReference type="PANTHER" id="PTHR32063">
    <property type="match status" value="1"/>
</dbReference>
<feature type="transmembrane region" description="Helical" evidence="1">
    <location>
        <begin position="130"/>
        <end position="153"/>
    </location>
</feature>
<dbReference type="PANTHER" id="PTHR32063:SF14">
    <property type="entry name" value="BLL4319 PROTEIN"/>
    <property type="match status" value="1"/>
</dbReference>
<feature type="transmembrane region" description="Helical" evidence="1">
    <location>
        <begin position="27"/>
        <end position="46"/>
    </location>
</feature>
<organism evidence="2 3">
    <name type="scientific">Pseudoalteromonas piscicida</name>
    <dbReference type="NCBI Taxonomy" id="43662"/>
    <lineage>
        <taxon>Bacteria</taxon>
        <taxon>Pseudomonadati</taxon>
        <taxon>Pseudomonadota</taxon>
        <taxon>Gammaproteobacteria</taxon>
        <taxon>Alteromonadales</taxon>
        <taxon>Pseudoalteromonadaceae</taxon>
        <taxon>Pseudoalteromonas</taxon>
    </lineage>
</organism>
<keyword evidence="1" id="KW-1133">Transmembrane helix</keyword>
<dbReference type="Pfam" id="PF00873">
    <property type="entry name" value="ACR_tran"/>
    <property type="match status" value="1"/>
</dbReference>
<protein>
    <submittedName>
        <fullName evidence="2">Uncharacterized protein</fullName>
    </submittedName>
</protein>
<feature type="transmembrane region" description="Helical" evidence="1">
    <location>
        <begin position="58"/>
        <end position="77"/>
    </location>
</feature>
<dbReference type="InterPro" id="IPR001036">
    <property type="entry name" value="Acrflvin-R"/>
</dbReference>
<evidence type="ECO:0000313" key="2">
    <source>
        <dbReference type="EMBL" id="ATD06416.1"/>
    </source>
</evidence>
<name>A0ABN5CGH2_PSEO7</name>
<sequence>MLLTYVLAFLIVLLVLAAQFESVNSAVVVMITVPFGITSAILALYLTGTSLNIYSQIGLVMLIGLIAKNAILLVEFADQLRDKGRSVRQAVEEAAVIRLRPIMMTLVSTLLGALPLILSVGAGAESRNAIGWVVFGGLGLAVFFTLYLTPVVYLGLARFTKPRADETKLLVDELDKAES</sequence>
<keyword evidence="1" id="KW-0812">Transmembrane</keyword>
<keyword evidence="1" id="KW-0472">Membrane</keyword>
<dbReference type="Proteomes" id="UP000016521">
    <property type="component" value="Chromosome I"/>
</dbReference>
<dbReference type="PRINTS" id="PR00702">
    <property type="entry name" value="ACRIFLAVINRP"/>
</dbReference>
<evidence type="ECO:0000256" key="1">
    <source>
        <dbReference type="SAM" id="Phobius"/>
    </source>
</evidence>
<dbReference type="EMBL" id="CP011924">
    <property type="protein sequence ID" value="ATD06416.1"/>
    <property type="molecule type" value="Genomic_DNA"/>
</dbReference>
<accession>A0ABN5CGH2</accession>
<dbReference type="Gene3D" id="1.20.1640.10">
    <property type="entry name" value="Multidrug efflux transporter AcrB transmembrane domain"/>
    <property type="match status" value="1"/>
</dbReference>
<gene>
    <name evidence="2" type="ORF">PPIS_a1269</name>
</gene>
<dbReference type="SUPFAM" id="SSF82866">
    <property type="entry name" value="Multidrug efflux transporter AcrB transmembrane domain"/>
    <property type="match status" value="1"/>
</dbReference>
<proteinExistence type="predicted"/>
<reference evidence="2 3" key="1">
    <citation type="submission" date="2015-06" db="EMBL/GenBank/DDBJ databases">
        <authorList>
            <person name="Xie B.-B."/>
            <person name="Rong J.-C."/>
            <person name="Qin Q.-L."/>
            <person name="Zhang Y.-Z."/>
        </authorList>
    </citation>
    <scope>NUCLEOTIDE SEQUENCE [LARGE SCALE GENOMIC DNA]</scope>
    <source>
        <strain evidence="2 3">JCM 20779</strain>
    </source>
</reference>
<keyword evidence="3" id="KW-1185">Reference proteome</keyword>
<evidence type="ECO:0000313" key="3">
    <source>
        <dbReference type="Proteomes" id="UP000016521"/>
    </source>
</evidence>